<comment type="caution">
    <text evidence="2">The sequence shown here is derived from an EMBL/GenBank/DDBJ whole genome shotgun (WGS) entry which is preliminary data.</text>
</comment>
<dbReference type="Proteomes" id="UP001161580">
    <property type="component" value="Unassembled WGS sequence"/>
</dbReference>
<organism evidence="2 3">
    <name type="scientific">Ferirhizobium litorale</name>
    <dbReference type="NCBI Taxonomy" id="2927786"/>
    <lineage>
        <taxon>Bacteria</taxon>
        <taxon>Pseudomonadati</taxon>
        <taxon>Pseudomonadota</taxon>
        <taxon>Alphaproteobacteria</taxon>
        <taxon>Hyphomicrobiales</taxon>
        <taxon>Rhizobiaceae</taxon>
        <taxon>Ferirhizobium</taxon>
    </lineage>
</organism>
<gene>
    <name evidence="2" type="ORF">MRS75_21565</name>
</gene>
<dbReference type="EMBL" id="JALDYZ010000017">
    <property type="protein sequence ID" value="MDI7924655.1"/>
    <property type="molecule type" value="Genomic_DNA"/>
</dbReference>
<name>A0AAE3QGB1_9HYPH</name>
<proteinExistence type="predicted"/>
<feature type="region of interest" description="Disordered" evidence="1">
    <location>
        <begin position="60"/>
        <end position="81"/>
    </location>
</feature>
<evidence type="ECO:0000256" key="1">
    <source>
        <dbReference type="SAM" id="MobiDB-lite"/>
    </source>
</evidence>
<protein>
    <submittedName>
        <fullName evidence="2">Uncharacterized protein</fullName>
    </submittedName>
</protein>
<dbReference type="AlphaFoldDB" id="A0AAE3QGB1"/>
<evidence type="ECO:0000313" key="3">
    <source>
        <dbReference type="Proteomes" id="UP001161580"/>
    </source>
</evidence>
<accession>A0AAE3QGB1</accession>
<evidence type="ECO:0000313" key="2">
    <source>
        <dbReference type="EMBL" id="MDI7924655.1"/>
    </source>
</evidence>
<sequence length="81" mass="9078">MTEDNARYELILDPLDMWTVWDLTADQPAEFAGQLLMGLTEAEANDALRVMNELNLRRLAPGNGDTTMPPALEYREAGVVR</sequence>
<keyword evidence="3" id="KW-1185">Reference proteome</keyword>
<reference evidence="2" key="1">
    <citation type="submission" date="2022-03" db="EMBL/GenBank/DDBJ databases">
        <title>Fererhizobium litorale gen. nov., sp. nov., isolated from sandy sediments of the Sea of Japan seashore.</title>
        <authorList>
            <person name="Romanenko L."/>
            <person name="Kurilenko V."/>
            <person name="Otstavnykh N."/>
            <person name="Svetashev V."/>
            <person name="Tekutyeva L."/>
            <person name="Isaeva M."/>
            <person name="Mikhailov V."/>
        </authorList>
    </citation>
    <scope>NUCLEOTIDE SEQUENCE</scope>
    <source>
        <strain evidence="2">KMM 9576</strain>
    </source>
</reference>
<dbReference type="RefSeq" id="WP_311788760.1">
    <property type="nucleotide sequence ID" value="NZ_JALDYY010000018.1"/>
</dbReference>